<keyword evidence="2" id="KW-0812">Transmembrane</keyword>
<comment type="caution">
    <text evidence="3">The sequence shown here is derived from an EMBL/GenBank/DDBJ whole genome shotgun (WGS) entry which is preliminary data.</text>
</comment>
<protein>
    <submittedName>
        <fullName evidence="3">Uncharacterized protein</fullName>
    </submittedName>
</protein>
<dbReference type="AlphaFoldDB" id="A0AAE1G272"/>
<evidence type="ECO:0000256" key="2">
    <source>
        <dbReference type="SAM" id="Phobius"/>
    </source>
</evidence>
<dbReference type="EMBL" id="JAWQEG010000835">
    <property type="protein sequence ID" value="KAK3884969.1"/>
    <property type="molecule type" value="Genomic_DNA"/>
</dbReference>
<keyword evidence="2" id="KW-1133">Transmembrane helix</keyword>
<keyword evidence="4" id="KW-1185">Reference proteome</keyword>
<reference evidence="3" key="1">
    <citation type="submission" date="2023-10" db="EMBL/GenBank/DDBJ databases">
        <title>Genome assemblies of two species of porcelain crab, Petrolisthes cinctipes and Petrolisthes manimaculis (Anomura: Porcellanidae).</title>
        <authorList>
            <person name="Angst P."/>
        </authorList>
    </citation>
    <scope>NUCLEOTIDE SEQUENCE</scope>
    <source>
        <strain evidence="3">PB745_01</strain>
        <tissue evidence="3">Gill</tissue>
    </source>
</reference>
<gene>
    <name evidence="3" type="ORF">Pcinc_010812</name>
</gene>
<organism evidence="3 4">
    <name type="scientific">Petrolisthes cinctipes</name>
    <name type="common">Flat porcelain crab</name>
    <dbReference type="NCBI Taxonomy" id="88211"/>
    <lineage>
        <taxon>Eukaryota</taxon>
        <taxon>Metazoa</taxon>
        <taxon>Ecdysozoa</taxon>
        <taxon>Arthropoda</taxon>
        <taxon>Crustacea</taxon>
        <taxon>Multicrustacea</taxon>
        <taxon>Malacostraca</taxon>
        <taxon>Eumalacostraca</taxon>
        <taxon>Eucarida</taxon>
        <taxon>Decapoda</taxon>
        <taxon>Pleocyemata</taxon>
        <taxon>Anomura</taxon>
        <taxon>Galatheoidea</taxon>
        <taxon>Porcellanidae</taxon>
        <taxon>Petrolisthes</taxon>
    </lineage>
</organism>
<feature type="compositionally biased region" description="Basic and acidic residues" evidence="1">
    <location>
        <begin position="103"/>
        <end position="130"/>
    </location>
</feature>
<accession>A0AAE1G272</accession>
<dbReference type="Proteomes" id="UP001286313">
    <property type="component" value="Unassembled WGS sequence"/>
</dbReference>
<feature type="region of interest" description="Disordered" evidence="1">
    <location>
        <begin position="94"/>
        <end position="141"/>
    </location>
</feature>
<feature type="transmembrane region" description="Helical" evidence="2">
    <location>
        <begin position="22"/>
        <end position="45"/>
    </location>
</feature>
<proteinExistence type="predicted"/>
<evidence type="ECO:0000313" key="4">
    <source>
        <dbReference type="Proteomes" id="UP001286313"/>
    </source>
</evidence>
<sequence length="141" mass="15021">MDGNLDISKEGGGGGSPPLYTYIKWVSVMTLVTVVIAAVAVAAAYASMGESFDIDVLTENDIPLAIGGGVVQASLGMALLSTFSPMSFLDEVEPPGIIKKDRKQQSDDINNEKKKKEQQDTKTKTKDKPSRPTKKTSVAVC</sequence>
<evidence type="ECO:0000256" key="1">
    <source>
        <dbReference type="SAM" id="MobiDB-lite"/>
    </source>
</evidence>
<evidence type="ECO:0000313" key="3">
    <source>
        <dbReference type="EMBL" id="KAK3884969.1"/>
    </source>
</evidence>
<name>A0AAE1G272_PETCI</name>
<keyword evidence="2" id="KW-0472">Membrane</keyword>